<accession>A0A0G3BU18</accession>
<evidence type="ECO:0000313" key="1">
    <source>
        <dbReference type="EMBL" id="AKJ30851.1"/>
    </source>
</evidence>
<dbReference type="EMBL" id="CP011371">
    <property type="protein sequence ID" value="AKJ30851.1"/>
    <property type="molecule type" value="Genomic_DNA"/>
</dbReference>
<name>A0A0G3BU18_9BURK</name>
<dbReference type="RefSeq" id="WP_047196122.1">
    <property type="nucleotide sequence ID" value="NZ_CP011371.1"/>
</dbReference>
<dbReference type="AlphaFoldDB" id="A0A0G3BU18"/>
<reference evidence="1 2" key="1">
    <citation type="submission" date="2015-05" db="EMBL/GenBank/DDBJ databases">
        <authorList>
            <person name="Tang B."/>
            <person name="Yu Y."/>
        </authorList>
    </citation>
    <scope>NUCLEOTIDE SEQUENCE [LARGE SCALE GENOMIC DNA]</scope>
    <source>
        <strain evidence="1 2">DSM 7029</strain>
    </source>
</reference>
<keyword evidence="2" id="KW-1185">Reference proteome</keyword>
<dbReference type="OrthoDB" id="9154732at2"/>
<evidence type="ECO:0000313" key="2">
    <source>
        <dbReference type="Proteomes" id="UP000035352"/>
    </source>
</evidence>
<gene>
    <name evidence="1" type="ORF">AAW51_4160</name>
</gene>
<organism evidence="1 2">
    <name type="scientific">Caldimonas brevitalea</name>
    <dbReference type="NCBI Taxonomy" id="413882"/>
    <lineage>
        <taxon>Bacteria</taxon>
        <taxon>Pseudomonadati</taxon>
        <taxon>Pseudomonadota</taxon>
        <taxon>Betaproteobacteria</taxon>
        <taxon>Burkholderiales</taxon>
        <taxon>Sphaerotilaceae</taxon>
        <taxon>Caldimonas</taxon>
    </lineage>
</organism>
<proteinExistence type="predicted"/>
<dbReference type="STRING" id="413882.AAW51_4160"/>
<dbReference type="KEGG" id="pbh:AAW51_4160"/>
<sequence length="78" mass="8920">MKTYEIEVQRLKSMKHDKGLIELAVDALVLSRPVRDEQSTSSSVRLSVEDARTLVILLKQQLAELDKLQPRSRRSGRC</sequence>
<dbReference type="Proteomes" id="UP000035352">
    <property type="component" value="Chromosome"/>
</dbReference>
<protein>
    <submittedName>
        <fullName evidence="1">Uncharacterized protein</fullName>
    </submittedName>
</protein>
<dbReference type="PATRIC" id="fig|413882.6.peg.4350"/>